<keyword evidence="2" id="KW-1185">Reference proteome</keyword>
<dbReference type="AlphaFoldDB" id="A0A8X6HRY1"/>
<dbReference type="Proteomes" id="UP000887116">
    <property type="component" value="Unassembled WGS sequence"/>
</dbReference>
<sequence>MANRIHLSYTRMAILIEVSDSEDEVSEYENHTRDETESFYNDFDTINQQMNYKESIKSKNREIKWKLNPLPHFQSTATNIIKATSRVTRYAMART</sequence>
<dbReference type="EMBL" id="BMAO01009167">
    <property type="protein sequence ID" value="GFR29057.1"/>
    <property type="molecule type" value="Genomic_DNA"/>
</dbReference>
<proteinExistence type="predicted"/>
<name>A0A8X6HRY1_TRICU</name>
<organism evidence="1 2">
    <name type="scientific">Trichonephila clavata</name>
    <name type="common">Joro spider</name>
    <name type="synonym">Nephila clavata</name>
    <dbReference type="NCBI Taxonomy" id="2740835"/>
    <lineage>
        <taxon>Eukaryota</taxon>
        <taxon>Metazoa</taxon>
        <taxon>Ecdysozoa</taxon>
        <taxon>Arthropoda</taxon>
        <taxon>Chelicerata</taxon>
        <taxon>Arachnida</taxon>
        <taxon>Araneae</taxon>
        <taxon>Araneomorphae</taxon>
        <taxon>Entelegynae</taxon>
        <taxon>Araneoidea</taxon>
        <taxon>Nephilidae</taxon>
        <taxon>Trichonephila</taxon>
    </lineage>
</organism>
<reference evidence="1" key="1">
    <citation type="submission" date="2020-07" db="EMBL/GenBank/DDBJ databases">
        <title>Multicomponent nature underlies the extraordinary mechanical properties of spider dragline silk.</title>
        <authorList>
            <person name="Kono N."/>
            <person name="Nakamura H."/>
            <person name="Mori M."/>
            <person name="Yoshida Y."/>
            <person name="Ohtoshi R."/>
            <person name="Malay A.D."/>
            <person name="Moran D.A.P."/>
            <person name="Tomita M."/>
            <person name="Numata K."/>
            <person name="Arakawa K."/>
        </authorList>
    </citation>
    <scope>NUCLEOTIDE SEQUENCE</scope>
</reference>
<gene>
    <name evidence="1" type="ORF">TNCT_128781</name>
</gene>
<evidence type="ECO:0000313" key="2">
    <source>
        <dbReference type="Proteomes" id="UP000887116"/>
    </source>
</evidence>
<evidence type="ECO:0000313" key="1">
    <source>
        <dbReference type="EMBL" id="GFR29057.1"/>
    </source>
</evidence>
<protein>
    <submittedName>
        <fullName evidence="1">Uncharacterized protein</fullName>
    </submittedName>
</protein>
<comment type="caution">
    <text evidence="1">The sequence shown here is derived from an EMBL/GenBank/DDBJ whole genome shotgun (WGS) entry which is preliminary data.</text>
</comment>
<accession>A0A8X6HRY1</accession>